<feature type="region of interest" description="Disordered" evidence="7">
    <location>
        <begin position="302"/>
        <end position="322"/>
    </location>
</feature>
<dbReference type="InterPro" id="IPR049142">
    <property type="entry name" value="MS_channel_1st"/>
</dbReference>
<reference evidence="12 13" key="1">
    <citation type="submission" date="2019-03" db="EMBL/GenBank/DDBJ databases">
        <title>Genomic Encyclopedia of Type Strains, Phase IV (KMG-IV): sequencing the most valuable type-strain genomes for metagenomic binning, comparative biology and taxonomic classification.</title>
        <authorList>
            <person name="Goeker M."/>
        </authorList>
    </citation>
    <scope>NUCLEOTIDE SEQUENCE [LARGE SCALE GENOMIC DNA]</scope>
    <source>
        <strain evidence="12 13">DSM 103792</strain>
    </source>
</reference>
<dbReference type="InterPro" id="IPR052702">
    <property type="entry name" value="MscS-like_channel"/>
</dbReference>
<protein>
    <submittedName>
        <fullName evidence="12">Mechanosensitive ion channel-like protein</fullName>
    </submittedName>
</protein>
<feature type="transmembrane region" description="Helical" evidence="8">
    <location>
        <begin position="86"/>
        <end position="105"/>
    </location>
</feature>
<dbReference type="Pfam" id="PF00924">
    <property type="entry name" value="MS_channel_2nd"/>
    <property type="match status" value="1"/>
</dbReference>
<dbReference type="GO" id="GO:0005886">
    <property type="term" value="C:plasma membrane"/>
    <property type="evidence" value="ECO:0007669"/>
    <property type="project" value="UniProtKB-SubCell"/>
</dbReference>
<evidence type="ECO:0000259" key="11">
    <source>
        <dbReference type="Pfam" id="PF21088"/>
    </source>
</evidence>
<dbReference type="SUPFAM" id="SSF50182">
    <property type="entry name" value="Sm-like ribonucleoproteins"/>
    <property type="match status" value="1"/>
</dbReference>
<keyword evidence="6 8" id="KW-0472">Membrane</keyword>
<evidence type="ECO:0000256" key="5">
    <source>
        <dbReference type="ARBA" id="ARBA00022989"/>
    </source>
</evidence>
<evidence type="ECO:0000256" key="7">
    <source>
        <dbReference type="SAM" id="MobiDB-lite"/>
    </source>
</evidence>
<feature type="domain" description="Mechanosensitive ion channel transmembrane helices 2/3" evidence="11">
    <location>
        <begin position="86"/>
        <end position="126"/>
    </location>
</feature>
<dbReference type="Pfam" id="PF21082">
    <property type="entry name" value="MS_channel_3rd"/>
    <property type="match status" value="1"/>
</dbReference>
<keyword evidence="5 8" id="KW-1133">Transmembrane helix</keyword>
<keyword evidence="4 8" id="KW-0812">Transmembrane</keyword>
<gene>
    <name evidence="12" type="ORF">EV696_103121</name>
</gene>
<evidence type="ECO:0000259" key="9">
    <source>
        <dbReference type="Pfam" id="PF00924"/>
    </source>
</evidence>
<evidence type="ECO:0000259" key="10">
    <source>
        <dbReference type="Pfam" id="PF21082"/>
    </source>
</evidence>
<evidence type="ECO:0000256" key="8">
    <source>
        <dbReference type="SAM" id="Phobius"/>
    </source>
</evidence>
<organism evidence="12 13">
    <name type="scientific">Permianibacter aggregans</name>
    <dbReference type="NCBI Taxonomy" id="1510150"/>
    <lineage>
        <taxon>Bacteria</taxon>
        <taxon>Pseudomonadati</taxon>
        <taxon>Pseudomonadota</taxon>
        <taxon>Gammaproteobacteria</taxon>
        <taxon>Pseudomonadales</taxon>
        <taxon>Pseudomonadaceae</taxon>
        <taxon>Permianibacter</taxon>
    </lineage>
</organism>
<proteinExistence type="inferred from homology"/>
<feature type="transmembrane region" description="Helical" evidence="8">
    <location>
        <begin position="111"/>
        <end position="140"/>
    </location>
</feature>
<evidence type="ECO:0000256" key="3">
    <source>
        <dbReference type="ARBA" id="ARBA00022475"/>
    </source>
</evidence>
<dbReference type="AlphaFoldDB" id="A0A4R6URV4"/>
<dbReference type="GO" id="GO:0008381">
    <property type="term" value="F:mechanosensitive monoatomic ion channel activity"/>
    <property type="evidence" value="ECO:0007669"/>
    <property type="project" value="UniProtKB-ARBA"/>
</dbReference>
<dbReference type="Proteomes" id="UP000295375">
    <property type="component" value="Unassembled WGS sequence"/>
</dbReference>
<keyword evidence="3" id="KW-1003">Cell membrane</keyword>
<dbReference type="Gene3D" id="2.30.30.60">
    <property type="match status" value="1"/>
</dbReference>
<dbReference type="InterPro" id="IPR011066">
    <property type="entry name" value="MscS_channel_C_sf"/>
</dbReference>
<dbReference type="Pfam" id="PF21088">
    <property type="entry name" value="MS_channel_1st"/>
    <property type="match status" value="1"/>
</dbReference>
<feature type="transmembrane region" description="Helical" evidence="8">
    <location>
        <begin position="37"/>
        <end position="56"/>
    </location>
</feature>
<dbReference type="PANTHER" id="PTHR30347:SF1">
    <property type="entry name" value="MECHANOSENSITIVE CHANNEL MSCK"/>
    <property type="match status" value="1"/>
</dbReference>
<feature type="domain" description="Mechanosensitive ion channel MscS C-terminal" evidence="10">
    <location>
        <begin position="204"/>
        <end position="289"/>
    </location>
</feature>
<name>A0A4R6URV4_9GAMM</name>
<comment type="similarity">
    <text evidence="2">Belongs to the MscS (TC 1.A.23) family.</text>
</comment>
<dbReference type="InterPro" id="IPR006685">
    <property type="entry name" value="MscS_channel_2nd"/>
</dbReference>
<dbReference type="InterPro" id="IPR049278">
    <property type="entry name" value="MS_channel_C"/>
</dbReference>
<evidence type="ECO:0000256" key="4">
    <source>
        <dbReference type="ARBA" id="ARBA00022692"/>
    </source>
</evidence>
<dbReference type="EMBL" id="SNYM01000003">
    <property type="protein sequence ID" value="TDQ49752.1"/>
    <property type="molecule type" value="Genomic_DNA"/>
</dbReference>
<keyword evidence="13" id="KW-1185">Reference proteome</keyword>
<evidence type="ECO:0000313" key="13">
    <source>
        <dbReference type="Proteomes" id="UP000295375"/>
    </source>
</evidence>
<comment type="caution">
    <text evidence="12">The sequence shown here is derived from an EMBL/GenBank/DDBJ whole genome shotgun (WGS) entry which is preliminary data.</text>
</comment>
<feature type="domain" description="Mechanosensitive ion channel MscS" evidence="9">
    <location>
        <begin position="128"/>
        <end position="194"/>
    </location>
</feature>
<dbReference type="Gene3D" id="1.10.287.1260">
    <property type="match status" value="1"/>
</dbReference>
<evidence type="ECO:0000313" key="12">
    <source>
        <dbReference type="EMBL" id="TDQ49752.1"/>
    </source>
</evidence>
<dbReference type="InterPro" id="IPR010920">
    <property type="entry name" value="LSM_dom_sf"/>
</dbReference>
<evidence type="ECO:0000256" key="1">
    <source>
        <dbReference type="ARBA" id="ARBA00004651"/>
    </source>
</evidence>
<accession>A0A4R6URV4</accession>
<dbReference type="PANTHER" id="PTHR30347">
    <property type="entry name" value="POTASSIUM CHANNEL RELATED"/>
    <property type="match status" value="1"/>
</dbReference>
<dbReference type="SUPFAM" id="SSF82689">
    <property type="entry name" value="Mechanosensitive channel protein MscS (YggB), C-terminal domain"/>
    <property type="match status" value="1"/>
</dbReference>
<dbReference type="InterPro" id="IPR011014">
    <property type="entry name" value="MscS_channel_TM-2"/>
</dbReference>
<evidence type="ECO:0000256" key="2">
    <source>
        <dbReference type="ARBA" id="ARBA00008017"/>
    </source>
</evidence>
<dbReference type="InterPro" id="IPR023408">
    <property type="entry name" value="MscS_beta-dom_sf"/>
</dbReference>
<dbReference type="Gene3D" id="3.30.70.100">
    <property type="match status" value="1"/>
</dbReference>
<sequence>MRRIIRWEAQMQADGISWQQIIDWLTTPLFTIGKSSLSIASIVGLVVLVVLFWWGAQVIESTLRKFASKTPRLSESTGSVYAWARILRYIIWIAGTFAALSYIGIDLTGLAIVGGAIGVGVGLGLQSIVANFVSGIILLLEKSLKVGDFVELESGVRGHVREISLRFTRITTNDDVDILVPNNEFTQARLVNWTYSGHKQRLHIPFGVAYGSDKDKVKAAGLRAAKRVQGVLDEPGRDADVWLVEFGDSSLNFELVLWVGPDLVARPGRTKAMLLWAIEDELGKEGLEIPFPQRDLHVRSGSLEVSLKQNESPKPNEAPETK</sequence>
<dbReference type="SUPFAM" id="SSF82861">
    <property type="entry name" value="Mechanosensitive channel protein MscS (YggB), transmembrane region"/>
    <property type="match status" value="1"/>
</dbReference>
<comment type="subcellular location">
    <subcellularLocation>
        <location evidence="1">Cell membrane</location>
        <topology evidence="1">Multi-pass membrane protein</topology>
    </subcellularLocation>
</comment>
<evidence type="ECO:0000256" key="6">
    <source>
        <dbReference type="ARBA" id="ARBA00023136"/>
    </source>
</evidence>